<evidence type="ECO:0000313" key="1">
    <source>
        <dbReference type="EMBL" id="QDH93008.1"/>
    </source>
</evidence>
<dbReference type="EMBL" id="MK937605">
    <property type="protein sequence ID" value="QDH93008.1"/>
    <property type="molecule type" value="Genomic_DNA"/>
</dbReference>
<reference evidence="1 2" key="1">
    <citation type="submission" date="2019-05" db="EMBL/GenBank/DDBJ databases">
        <authorList>
            <person name="Chung H.-M."/>
            <person name="Dalia R."/>
            <person name="Diaz J."/>
            <person name="Khakhina S."/>
            <person name="Lee-Soety J.Y."/>
            <person name="Lindberg H.M."/>
            <person name="Pape-Zambito D.A."/>
            <person name="Sunnen C.N."/>
            <person name="Garlena R.A."/>
            <person name="Russell D.A."/>
            <person name="Pope W.H."/>
            <person name="Jacobs-Sera D."/>
            <person name="Hatfull G.F."/>
        </authorList>
    </citation>
    <scope>NUCLEOTIDE SEQUENCE [LARGE SCALE GENOMIC DNA]</scope>
</reference>
<sequence>MSVEVYQEPIEAELPGVTYSSNNSGGSWWLTDDDWFALERAGWVINWYRDDSLNGGRERFLGALASSAFLPNSTEDEAIQSFENVTGLYTDAQGCDCCGPPHYFYESWRPSV</sequence>
<organism evidence="1 2">
    <name type="scientific">Mycobacterium phage Stephig9</name>
    <dbReference type="NCBI Taxonomy" id="2591224"/>
    <lineage>
        <taxon>Viruses</taxon>
        <taxon>Duplodnaviria</taxon>
        <taxon>Heunggongvirae</taxon>
        <taxon>Uroviricota</taxon>
        <taxon>Caudoviricetes</taxon>
        <taxon>Fromanvirus</taxon>
        <taxon>Fromanvirus astro</taxon>
    </lineage>
</organism>
<name>A0A514DHB5_9CAUD</name>
<evidence type="ECO:0000313" key="2">
    <source>
        <dbReference type="Proteomes" id="UP000317263"/>
    </source>
</evidence>
<accession>A0A514DHB5</accession>
<proteinExistence type="predicted"/>
<dbReference type="Proteomes" id="UP000317263">
    <property type="component" value="Segment"/>
</dbReference>
<protein>
    <submittedName>
        <fullName evidence="1">Uncharacterized protein</fullName>
    </submittedName>
</protein>
<gene>
    <name evidence="1" type="primary">61</name>
    <name evidence="1" type="ORF">SEA_STEPHIG9_61</name>
</gene>